<evidence type="ECO:0000313" key="1">
    <source>
        <dbReference type="EMBL" id="ABV44050.1"/>
    </source>
</evidence>
<organism evidence="1">
    <name type="scientific">Serratia proteamaculans (strain 568)</name>
    <dbReference type="NCBI Taxonomy" id="399741"/>
    <lineage>
        <taxon>Bacteria</taxon>
        <taxon>Pseudomonadati</taxon>
        <taxon>Pseudomonadota</taxon>
        <taxon>Gammaproteobacteria</taxon>
        <taxon>Enterobacterales</taxon>
        <taxon>Yersiniaceae</taxon>
        <taxon>Serratia</taxon>
    </lineage>
</organism>
<proteinExistence type="predicted"/>
<keyword evidence="1" id="KW-0614">Plasmid</keyword>
<sequence length="104" mass="11362">MDRYSITGGNLIVNWSPATVVDEVLQNVAMLLATTVNTVPFDRGLGLTGGYVDSIPPAVRGQITRELVQKLSHYEPRAVLIEIEFVTVAESDRVVPKILIGVKE</sequence>
<dbReference type="KEGG" id="spe:Spro_4958"/>
<dbReference type="SUPFAM" id="SSF160719">
    <property type="entry name" value="gpW/gp25-like"/>
    <property type="match status" value="1"/>
</dbReference>
<name>A8GLR0_SERP5</name>
<evidence type="ECO:0008006" key="2">
    <source>
        <dbReference type="Google" id="ProtNLM"/>
    </source>
</evidence>
<dbReference type="AlphaFoldDB" id="A8GLR0"/>
<dbReference type="Gene3D" id="3.10.450.40">
    <property type="match status" value="1"/>
</dbReference>
<accession>A8GLR0</accession>
<geneLocation type="plasmid" evidence="1">
    <name>pSPRO01</name>
</geneLocation>
<dbReference type="OrthoDB" id="2739807at2"/>
<dbReference type="HOGENOM" id="CLU_170883_2_0_6"/>
<dbReference type="EMBL" id="CP000827">
    <property type="protein sequence ID" value="ABV44050.1"/>
    <property type="molecule type" value="Genomic_DNA"/>
</dbReference>
<dbReference type="eggNOG" id="COG3628">
    <property type="taxonomic scope" value="Bacteria"/>
</dbReference>
<reference evidence="1" key="1">
    <citation type="submission" date="2007-09" db="EMBL/GenBank/DDBJ databases">
        <title>Complete sequence of plasmid of Serratia proteamaculans 568.</title>
        <authorList>
            <consortium name="US DOE Joint Genome Institute"/>
            <person name="Copeland A."/>
            <person name="Lucas S."/>
            <person name="Lapidus A."/>
            <person name="Barry K."/>
            <person name="Glavina del Rio T."/>
            <person name="Dalin E."/>
            <person name="Tice H."/>
            <person name="Pitluck S."/>
            <person name="Chain P."/>
            <person name="Malfatti S."/>
            <person name="Shin M."/>
            <person name="Vergez L."/>
            <person name="Schmutz J."/>
            <person name="Larimer F."/>
            <person name="Land M."/>
            <person name="Hauser L."/>
            <person name="Kyrpides N."/>
            <person name="Kim E."/>
            <person name="Taghavi S."/>
            <person name="Newman L."/>
            <person name="Vangronsveld J."/>
            <person name="van der Lelie D."/>
            <person name="Richardson P."/>
        </authorList>
    </citation>
    <scope>NUCLEOTIDE SEQUENCE [LARGE SCALE GENOMIC DNA]</scope>
    <source>
        <strain evidence="1">568</strain>
        <plasmid evidence="1">pSPRO01</plasmid>
    </source>
</reference>
<protein>
    <recommendedName>
        <fullName evidence="2">IraD/Gp25-like domain-containing protein</fullName>
    </recommendedName>
</protein>
<gene>
    <name evidence="1" type="ordered locus">Spro_4958</name>
</gene>